<proteinExistence type="predicted"/>
<gene>
    <name evidence="1" type="ORF">ABH309_01465</name>
</gene>
<keyword evidence="2" id="KW-1185">Reference proteome</keyword>
<organism evidence="1 2">
    <name type="scientific">Chromobacterium piscinae</name>
    <dbReference type="NCBI Taxonomy" id="686831"/>
    <lineage>
        <taxon>Bacteria</taxon>
        <taxon>Pseudomonadati</taxon>
        <taxon>Pseudomonadota</taxon>
        <taxon>Betaproteobacteria</taxon>
        <taxon>Neisseriales</taxon>
        <taxon>Chromobacteriaceae</taxon>
        <taxon>Chromobacterium</taxon>
    </lineage>
</organism>
<name>A0ABV0H0B5_9NEIS</name>
<dbReference type="EMBL" id="JBDQQU010000001">
    <property type="protein sequence ID" value="MEO3953109.1"/>
    <property type="molecule type" value="Genomic_DNA"/>
</dbReference>
<accession>A0ABV0H0B5</accession>
<dbReference type="Proteomes" id="UP001438292">
    <property type="component" value="Unassembled WGS sequence"/>
</dbReference>
<dbReference type="RefSeq" id="WP_346196416.1">
    <property type="nucleotide sequence ID" value="NZ_JBDJHV010000089.1"/>
</dbReference>
<evidence type="ECO:0000313" key="1">
    <source>
        <dbReference type="EMBL" id="MEO3953109.1"/>
    </source>
</evidence>
<sequence>MEMYAHVSGSKKSLDTDSWHELAKIKEILEYAILSRHDGKKLRLAVEEILKIKKEIMKVGNEEGFAHRSKDVADFIIHYIQVKRKLKTVLEGFGFNVQGPSSDKDIHAFTRRMLRKHHLNIRKYIKTSKVVERYLFEDLVWYDTVEELYPGANLIWPVDIEGIYRWWCEVKRVSRERGEEINPAVLVEIHYDESSRSFRNGSVPGGSPRLCSDWFLELYYLDPIKRLIKIESLIEENFLTHSRAIGVKKLLKQMDNSFLYKKMLYGTAERDEVFIWEMEKLFKSPKSRAFDIARGGLPLKSNQVEPALIGLMCWDARKEGRTIDQAVEMIMTRVSAEWACDNDAHGKFKRWQGWMNKKIRAGKF</sequence>
<evidence type="ECO:0000313" key="2">
    <source>
        <dbReference type="Proteomes" id="UP001438292"/>
    </source>
</evidence>
<comment type="caution">
    <text evidence="1">The sequence shown here is derived from an EMBL/GenBank/DDBJ whole genome shotgun (WGS) entry which is preliminary data.</text>
</comment>
<protein>
    <submittedName>
        <fullName evidence="1">Uncharacterized protein</fullName>
    </submittedName>
</protein>
<reference evidence="1 2" key="1">
    <citation type="submission" date="2024-05" db="EMBL/GenBank/DDBJ databases">
        <authorList>
            <person name="De Oliveira J.P."/>
            <person name="Noriler S.A."/>
            <person name="De Oliveira A.G."/>
            <person name="Sipoli D.S."/>
        </authorList>
    </citation>
    <scope>NUCLEOTIDE SEQUENCE [LARGE SCALE GENOMIC DNA]</scope>
    <source>
        <strain evidence="1 2">LABIM186</strain>
    </source>
</reference>